<dbReference type="AlphaFoldDB" id="A0A1D3K9I4"/>
<name>A0A1D3K9I4_PSEVE</name>
<evidence type="ECO:0000313" key="2">
    <source>
        <dbReference type="Proteomes" id="UP000245431"/>
    </source>
</evidence>
<organism evidence="1 2">
    <name type="scientific">Pseudomonas veronii 1YdBTEX2</name>
    <dbReference type="NCBI Taxonomy" id="1295141"/>
    <lineage>
        <taxon>Bacteria</taxon>
        <taxon>Pseudomonadati</taxon>
        <taxon>Pseudomonadota</taxon>
        <taxon>Gammaproteobacteria</taxon>
        <taxon>Pseudomonadales</taxon>
        <taxon>Pseudomonadaceae</taxon>
        <taxon>Pseudomonas</taxon>
    </lineage>
</organism>
<proteinExistence type="predicted"/>
<dbReference type="EMBL" id="LT599584">
    <property type="protein sequence ID" value="SBW84970.1"/>
    <property type="molecule type" value="Genomic_DNA"/>
</dbReference>
<gene>
    <name evidence="1" type="ORF">PVE_R2G0945</name>
</gene>
<evidence type="ECO:0000313" key="1">
    <source>
        <dbReference type="EMBL" id="SBW84970.1"/>
    </source>
</evidence>
<sequence>MYYHSQKPINWLIKFDVLGIIPPSDTRVEGETWSLCL</sequence>
<dbReference type="Proteomes" id="UP000245431">
    <property type="component" value="Chromosome PVE_r2"/>
</dbReference>
<reference evidence="2" key="1">
    <citation type="submission" date="2016-07" db="EMBL/GenBank/DDBJ databases">
        <authorList>
            <person name="Florea S."/>
            <person name="Webb J.S."/>
            <person name="Jaromczyk J."/>
            <person name="Schardl C.L."/>
        </authorList>
    </citation>
    <scope>NUCLEOTIDE SEQUENCE [LARGE SCALE GENOMIC DNA]</scope>
    <source>
        <strain evidence="2">1YdBTEX2</strain>
    </source>
</reference>
<protein>
    <submittedName>
        <fullName evidence="1">Uncharacterized protein</fullName>
    </submittedName>
</protein>
<accession>A0A1D3K9I4</accession>